<organism evidence="1">
    <name type="scientific">Leviviridae sp</name>
    <dbReference type="NCBI Taxonomy" id="2027243"/>
    <lineage>
        <taxon>Viruses</taxon>
        <taxon>Riboviria</taxon>
        <taxon>Orthornavirae</taxon>
        <taxon>Lenarviricota</taxon>
        <taxon>Leviviricetes</taxon>
        <taxon>Norzivirales</taxon>
        <taxon>Fiersviridae</taxon>
    </lineage>
</organism>
<evidence type="ECO:0000313" key="1">
    <source>
        <dbReference type="EMBL" id="QDH87503.1"/>
    </source>
</evidence>
<name>A0A514D1L2_9VIRU</name>
<reference evidence="1" key="1">
    <citation type="submission" date="2019-05" db="EMBL/GenBank/DDBJ databases">
        <title>Metatranscriptomic reconstruction reveals RNA viruses with the potential to shape carbon cycling in soil.</title>
        <authorList>
            <person name="Starr E.P."/>
            <person name="Nuccio E."/>
            <person name="Pett-Ridge J."/>
            <person name="Banfield J.F."/>
            <person name="Firestone M.K."/>
        </authorList>
    </citation>
    <scope>NUCLEOTIDE SEQUENCE</scope>
    <source>
        <strain evidence="1">H2_Bulk_35_scaffold_288</strain>
    </source>
</reference>
<protein>
    <submittedName>
        <fullName evidence="1">Uncharacterized protein</fullName>
    </submittedName>
</protein>
<dbReference type="EMBL" id="MN033418">
    <property type="protein sequence ID" value="QDH87503.1"/>
    <property type="molecule type" value="Genomic_RNA"/>
</dbReference>
<sequence length="416" mass="45687">MPESHVKERAIYPPTAVGTTIRTVVGVPNGTSKATANYPGKLGRQITVSRGNPFHTRVKGDMRDLGGNFYSQKRFQTWDSKGSMAVSTRDRFGREVVNHHTGPVLPTNPVTVGWPPDISSSTEVLEELGATAIARCKPTNSVADAATFLAELRQDGLPHLAGSSTWKGRNQVAKDAADDYLNVEFGWLPLVSDVKSFAKAVAHANTVLSQYERDAGKVVRRRYNFPVQKETEVIDFGEPYPAYFVPYDSDFETNNLPGGGMLKVETFKRQWFSGAFTYALPSGYDSRSALDRYGLMAEHVFGLKLTPEVLWNAAPWSWAADWFSNSGDVISNISSWSTDGLVMLYGYIMEHSYCVHTYTKPKTGLCNETAKASALTLVTETKIRHGANPFGFGVTWEGLSPLQLSIAAALGISRKP</sequence>
<accession>A0A514D1L2</accession>
<proteinExistence type="predicted"/>
<gene>
    <name evidence="1" type="ORF">H2Bulk35288_000001</name>
</gene>